<accession>A0A133VI28</accession>
<organism evidence="3 4">
    <name type="scientific">candidate division MSBL1 archaeon SCGC-AAA382F02</name>
    <dbReference type="NCBI Taxonomy" id="1698282"/>
    <lineage>
        <taxon>Archaea</taxon>
        <taxon>Methanobacteriati</taxon>
        <taxon>Methanobacteriota</taxon>
        <taxon>candidate division MSBL1</taxon>
    </lineage>
</organism>
<feature type="domain" description="DUF7210" evidence="2">
    <location>
        <begin position="1"/>
        <end position="36"/>
    </location>
</feature>
<evidence type="ECO:0000256" key="1">
    <source>
        <dbReference type="SAM" id="MobiDB-lite"/>
    </source>
</evidence>
<dbReference type="InterPro" id="IPR055634">
    <property type="entry name" value="DUF7210"/>
</dbReference>
<feature type="region of interest" description="Disordered" evidence="1">
    <location>
        <begin position="37"/>
        <end position="59"/>
    </location>
</feature>
<evidence type="ECO:0000259" key="2">
    <source>
        <dbReference type="Pfam" id="PF23843"/>
    </source>
</evidence>
<sequence length="138" mass="15801">MKIKVTENFSYDGEKYEEGDTVDLPEPVADSVIEKGFGEKVKEETPVPEIKGEEKKRGPRWKKKVWVSEDRNFGITVWPPGGKFDSPSVTLEENQRDDSGNWETNRTYLPTGSNLLALSEHLKSAWEEIQKVKSEEKE</sequence>
<keyword evidence="4" id="KW-1185">Reference proteome</keyword>
<comment type="caution">
    <text evidence="3">The sequence shown here is derived from an EMBL/GenBank/DDBJ whole genome shotgun (WGS) entry which is preliminary data.</text>
</comment>
<feature type="compositionally biased region" description="Basic and acidic residues" evidence="1">
    <location>
        <begin position="37"/>
        <end position="56"/>
    </location>
</feature>
<gene>
    <name evidence="3" type="ORF">AKJ53_01270</name>
</gene>
<evidence type="ECO:0000313" key="3">
    <source>
        <dbReference type="EMBL" id="KXB06115.1"/>
    </source>
</evidence>
<proteinExistence type="predicted"/>
<name>A0A133VI28_9EURY</name>
<dbReference type="Proteomes" id="UP000070491">
    <property type="component" value="Unassembled WGS sequence"/>
</dbReference>
<evidence type="ECO:0000313" key="4">
    <source>
        <dbReference type="Proteomes" id="UP000070491"/>
    </source>
</evidence>
<reference evidence="3 4" key="1">
    <citation type="journal article" date="2016" name="Sci. Rep.">
        <title>Metabolic traits of an uncultured archaeal lineage -MSBL1- from brine pools of the Red Sea.</title>
        <authorList>
            <person name="Mwirichia R."/>
            <person name="Alam I."/>
            <person name="Rashid M."/>
            <person name="Vinu M."/>
            <person name="Ba-Alawi W."/>
            <person name="Anthony Kamau A."/>
            <person name="Kamanda Ngugi D."/>
            <person name="Goker M."/>
            <person name="Klenk H.P."/>
            <person name="Bajic V."/>
            <person name="Stingl U."/>
        </authorList>
    </citation>
    <scope>NUCLEOTIDE SEQUENCE [LARGE SCALE GENOMIC DNA]</scope>
    <source>
        <strain evidence="3">SCGC-AAA382F02</strain>
    </source>
</reference>
<dbReference type="AlphaFoldDB" id="A0A133VI28"/>
<feature type="region of interest" description="Disordered" evidence="1">
    <location>
        <begin position="78"/>
        <end position="106"/>
    </location>
</feature>
<dbReference type="EMBL" id="LHYG01000014">
    <property type="protein sequence ID" value="KXB06115.1"/>
    <property type="molecule type" value="Genomic_DNA"/>
</dbReference>
<dbReference type="Pfam" id="PF23843">
    <property type="entry name" value="DUF7210"/>
    <property type="match status" value="1"/>
</dbReference>
<protein>
    <recommendedName>
        <fullName evidence="2">DUF7210 domain-containing protein</fullName>
    </recommendedName>
</protein>